<sequence>MASNEIKILLMEEELVEFKECMKYQYGENYMENPEVVARIEVMENMIKILKEKNNER</sequence>
<accession>A0A0L6Z6I5</accession>
<comment type="caution">
    <text evidence="1">The sequence shown here is derived from an EMBL/GenBank/DDBJ whole genome shotgun (WGS) entry which is preliminary data.</text>
</comment>
<dbReference type="AlphaFoldDB" id="A0A0L6Z6I5"/>
<dbReference type="PATRIC" id="fig|1121318.3.peg.3472"/>
<name>A0A0L6Z6I5_9CLOT</name>
<dbReference type="EMBL" id="LHUR01000042">
    <property type="protein sequence ID" value="KOA18570.1"/>
    <property type="molecule type" value="Genomic_DNA"/>
</dbReference>
<evidence type="ECO:0000313" key="1">
    <source>
        <dbReference type="EMBL" id="KOA18570.1"/>
    </source>
</evidence>
<protein>
    <submittedName>
        <fullName evidence="1">Uncharacterized protein</fullName>
    </submittedName>
</protein>
<dbReference type="STRING" id="36844.SAMN04488501_1018"/>
<reference evidence="2" key="1">
    <citation type="submission" date="2015-08" db="EMBL/GenBank/DDBJ databases">
        <title>Genome sequence of the strict anaerobe Clostridium homopropionicum LuHBu1 (DSM 5847T).</title>
        <authorList>
            <person name="Poehlein A."/>
            <person name="Beck M."/>
            <person name="Schiel-Bengelsdorf B."/>
            <person name="Bengelsdorf F.R."/>
            <person name="Daniel R."/>
            <person name="Duerre P."/>
        </authorList>
    </citation>
    <scope>NUCLEOTIDE SEQUENCE [LARGE SCALE GENOMIC DNA]</scope>
    <source>
        <strain evidence="2">DSM 5847</strain>
    </source>
</reference>
<organism evidence="1 2">
    <name type="scientific">Clostridium homopropionicum DSM 5847</name>
    <dbReference type="NCBI Taxonomy" id="1121318"/>
    <lineage>
        <taxon>Bacteria</taxon>
        <taxon>Bacillati</taxon>
        <taxon>Bacillota</taxon>
        <taxon>Clostridia</taxon>
        <taxon>Eubacteriales</taxon>
        <taxon>Clostridiaceae</taxon>
        <taxon>Clostridium</taxon>
    </lineage>
</organism>
<keyword evidence="2" id="KW-1185">Reference proteome</keyword>
<dbReference type="RefSeq" id="WP_175478635.1">
    <property type="nucleotide sequence ID" value="NZ_LHUR01000042.1"/>
</dbReference>
<gene>
    <name evidence="1" type="ORF">CLHOM_34720</name>
</gene>
<evidence type="ECO:0000313" key="2">
    <source>
        <dbReference type="Proteomes" id="UP000037043"/>
    </source>
</evidence>
<proteinExistence type="predicted"/>
<dbReference type="Proteomes" id="UP000037043">
    <property type="component" value="Unassembled WGS sequence"/>
</dbReference>